<keyword evidence="7" id="KW-0347">Helicase</keyword>
<dbReference type="SUPFAM" id="SSF52540">
    <property type="entry name" value="P-loop containing nucleoside triphosphate hydrolases"/>
    <property type="match status" value="1"/>
</dbReference>
<feature type="domain" description="Helicase C-terminal" evidence="11">
    <location>
        <begin position="459"/>
        <end position="609"/>
    </location>
</feature>
<gene>
    <name evidence="13" type="primary">cas3</name>
    <name evidence="13" type="ORF">NM686_011835</name>
</gene>
<dbReference type="Pfam" id="PF22590">
    <property type="entry name" value="Cas3-like_C_2"/>
    <property type="match status" value="1"/>
</dbReference>
<dbReference type="InterPro" id="IPR001650">
    <property type="entry name" value="Helicase_C-like"/>
</dbReference>
<dbReference type="EMBL" id="CP113517">
    <property type="protein sequence ID" value="WAR43089.1"/>
    <property type="molecule type" value="Genomic_DNA"/>
</dbReference>
<dbReference type="InterPro" id="IPR014001">
    <property type="entry name" value="Helicase_ATP-bd"/>
</dbReference>
<dbReference type="PANTHER" id="PTHR47962">
    <property type="entry name" value="ATP-DEPENDENT HELICASE LHR-RELATED-RELATED"/>
    <property type="match status" value="1"/>
</dbReference>
<keyword evidence="3" id="KW-0540">Nuclease</keyword>
<dbReference type="Pfam" id="PF01966">
    <property type="entry name" value="HD"/>
    <property type="match status" value="1"/>
</dbReference>
<evidence type="ECO:0000256" key="2">
    <source>
        <dbReference type="ARBA" id="ARBA00009046"/>
    </source>
</evidence>
<evidence type="ECO:0000313" key="13">
    <source>
        <dbReference type="EMBL" id="WAR43089.1"/>
    </source>
</evidence>
<keyword evidence="4" id="KW-0479">Metal-binding</keyword>
<dbReference type="NCBIfam" id="TIGR01596">
    <property type="entry name" value="cas3_HD"/>
    <property type="match status" value="1"/>
</dbReference>
<dbReference type="SMART" id="SM00487">
    <property type="entry name" value="DEXDc"/>
    <property type="match status" value="1"/>
</dbReference>
<dbReference type="CDD" id="cd09641">
    <property type="entry name" value="Cas3''_I"/>
    <property type="match status" value="1"/>
</dbReference>
<reference evidence="13" key="1">
    <citation type="submission" date="2022-11" db="EMBL/GenBank/DDBJ databases">
        <title>Methylomonas rapida sp. nov., Carotenoid-Producing Obligate Methanotrophs with High Growth Characteristics and Biotechnological Potential.</title>
        <authorList>
            <person name="Tikhonova E.N."/>
            <person name="Suleimanov R.Z."/>
            <person name="Miroshnikov K."/>
            <person name="Oshkin I.Y."/>
            <person name="Belova S.E."/>
            <person name="Danilova O.V."/>
            <person name="Ashikhmin A."/>
            <person name="Konopkin A."/>
            <person name="But S.Y."/>
            <person name="Khmelenina V.N."/>
            <person name="Kuznetsov N."/>
            <person name="Pimenov N.V."/>
            <person name="Dedysh S.N."/>
        </authorList>
    </citation>
    <scope>NUCLEOTIDE SEQUENCE</scope>
    <source>
        <strain evidence="13">MP1</strain>
    </source>
</reference>
<keyword evidence="5" id="KW-0547">Nucleotide-binding</keyword>
<protein>
    <submittedName>
        <fullName evidence="13">CRISPR-associated helicase Cas3</fullName>
    </submittedName>
</protein>
<dbReference type="InterPro" id="IPR006483">
    <property type="entry name" value="CRISPR-assoc_Cas3_HD"/>
</dbReference>
<sequence length="759" mass="85852">MPIQHSNQTIYYAHSGILEDLSDGQTLIDHLATVSEIAGQNAQWFGAEELAQYAGLLHDLGKYCPEFLKRLQGGKIRVDHATAGAKIANERWQQMGKLLAYCIAGHHAGLANGIDEGQQRSTLDERLKLKFGEDIPDLDPVWLQEINLPTHLTPPVLKLHKIWPGFQLAFFTRMIFSCLIDADRKDTNNYYRRLEGKGNAESNYPPLSTLRERFNAKLEAIQRTLASQSQPPKNINQLRQRILDHSRKQAELRPGLFSLTVPTGGGKTYTSMAFALDHAITHQLRRIIYVIPFTSIIEQNAKVFREAFGDDLASTITEHHSAFDDTKLPNNEARDTLKLAMESWDAPVIVTTAVQFFESLFADRPSQCRKLHNIAGSVIILDEAQTLPLKLLRPIMAAIDELALNYWCSVVLCTATQPALKKAEGFVNGFENVREISPDPLALFTELERVTIKNIGEQSDEQLLSHLQEKEQVLIIVNNRRHARSLYDSMKKLKLEGATHLTTLMCAKHRSQILEKVNEDLKLGKPCRVVSTSLIEAGVDVDFPCVLRAEAGLDSIAQAAGRCNREGKRERKDSEVLIFQSPDWHAPPELEQLAGNMREVMRNHSGNVLSPGALTSYFSAVYWSKGDELDKKKILQAHNNHCRQLSFPFQNIARDFRMIETMLKPVIIEFDDEAERLLHDLEFAENASGIARRLQVYLVQIPEHGFKELLKVGAIKPIKPEKFGDQFWRLTDRDLYDKEAGLSWDQATLVFMESEKTII</sequence>
<evidence type="ECO:0000256" key="6">
    <source>
        <dbReference type="ARBA" id="ARBA00022801"/>
    </source>
</evidence>
<proteinExistence type="inferred from homology"/>
<dbReference type="PROSITE" id="PS51643">
    <property type="entry name" value="HD_CAS3"/>
    <property type="match status" value="1"/>
</dbReference>
<evidence type="ECO:0000256" key="9">
    <source>
        <dbReference type="ARBA" id="ARBA00023118"/>
    </source>
</evidence>
<dbReference type="SUPFAM" id="SSF109604">
    <property type="entry name" value="HD-domain/PDEase-like"/>
    <property type="match status" value="1"/>
</dbReference>
<evidence type="ECO:0000256" key="3">
    <source>
        <dbReference type="ARBA" id="ARBA00022722"/>
    </source>
</evidence>
<dbReference type="Proteomes" id="UP001162780">
    <property type="component" value="Chromosome"/>
</dbReference>
<dbReference type="Pfam" id="PF00270">
    <property type="entry name" value="DEAD"/>
    <property type="match status" value="1"/>
</dbReference>
<evidence type="ECO:0000256" key="1">
    <source>
        <dbReference type="ARBA" id="ARBA00006847"/>
    </source>
</evidence>
<evidence type="ECO:0000259" key="10">
    <source>
        <dbReference type="PROSITE" id="PS51192"/>
    </source>
</evidence>
<dbReference type="RefSeq" id="WP_255188067.1">
    <property type="nucleotide sequence ID" value="NZ_CP113517.1"/>
</dbReference>
<dbReference type="NCBIfam" id="TIGR01587">
    <property type="entry name" value="cas3_core"/>
    <property type="match status" value="1"/>
</dbReference>
<feature type="domain" description="Helicase ATP-binding" evidence="10">
    <location>
        <begin position="248"/>
        <end position="435"/>
    </location>
</feature>
<keyword evidence="14" id="KW-1185">Reference proteome</keyword>
<dbReference type="CDD" id="cd17930">
    <property type="entry name" value="DEXHc_cas3"/>
    <property type="match status" value="1"/>
</dbReference>
<dbReference type="InterPro" id="IPR011545">
    <property type="entry name" value="DEAD/DEAH_box_helicase_dom"/>
</dbReference>
<evidence type="ECO:0000256" key="4">
    <source>
        <dbReference type="ARBA" id="ARBA00022723"/>
    </source>
</evidence>
<keyword evidence="6" id="KW-0378">Hydrolase</keyword>
<evidence type="ECO:0000259" key="11">
    <source>
        <dbReference type="PROSITE" id="PS51194"/>
    </source>
</evidence>
<dbReference type="InterPro" id="IPR052511">
    <property type="entry name" value="ATP-dep_Helicase"/>
</dbReference>
<dbReference type="PANTHER" id="PTHR47962:SF5">
    <property type="entry name" value="ATP-DEPENDENT HELICASE LHR-RELATED"/>
    <property type="match status" value="1"/>
</dbReference>
<dbReference type="InterPro" id="IPR038257">
    <property type="entry name" value="CRISPR-assoc_Cas3_HD_sf"/>
</dbReference>
<keyword evidence="8" id="KW-0067">ATP-binding</keyword>
<feature type="domain" description="HD Cas3-type" evidence="12">
    <location>
        <begin position="20"/>
        <end position="185"/>
    </location>
</feature>
<comment type="similarity">
    <text evidence="2">In the central section; belongs to the CRISPR-associated helicase Cas3 family.</text>
</comment>
<dbReference type="PROSITE" id="PS51194">
    <property type="entry name" value="HELICASE_CTER"/>
    <property type="match status" value="1"/>
</dbReference>
<accession>A0ABY7GCT4</accession>
<evidence type="ECO:0000256" key="5">
    <source>
        <dbReference type="ARBA" id="ARBA00022741"/>
    </source>
</evidence>
<dbReference type="InterPro" id="IPR027417">
    <property type="entry name" value="P-loop_NTPase"/>
</dbReference>
<dbReference type="InterPro" id="IPR054712">
    <property type="entry name" value="Cas3-like_dom"/>
</dbReference>
<dbReference type="Gene3D" id="3.40.50.300">
    <property type="entry name" value="P-loop containing nucleotide triphosphate hydrolases"/>
    <property type="match status" value="2"/>
</dbReference>
<dbReference type="NCBIfam" id="TIGR00277">
    <property type="entry name" value="HDIG"/>
    <property type="match status" value="1"/>
</dbReference>
<dbReference type="Gene3D" id="1.10.3210.30">
    <property type="match status" value="1"/>
</dbReference>
<evidence type="ECO:0000256" key="8">
    <source>
        <dbReference type="ARBA" id="ARBA00022840"/>
    </source>
</evidence>
<dbReference type="InterPro" id="IPR006674">
    <property type="entry name" value="HD_domain"/>
</dbReference>
<evidence type="ECO:0000259" key="12">
    <source>
        <dbReference type="PROSITE" id="PS51643"/>
    </source>
</evidence>
<evidence type="ECO:0000256" key="7">
    <source>
        <dbReference type="ARBA" id="ARBA00022806"/>
    </source>
</evidence>
<name>A0ABY7GCT4_9GAMM</name>
<dbReference type="PROSITE" id="PS51192">
    <property type="entry name" value="HELICASE_ATP_BIND_1"/>
    <property type="match status" value="1"/>
</dbReference>
<keyword evidence="9" id="KW-0051">Antiviral defense</keyword>
<organism evidence="13 14">
    <name type="scientific">Methylomonas rapida</name>
    <dbReference type="NCBI Taxonomy" id="2963939"/>
    <lineage>
        <taxon>Bacteria</taxon>
        <taxon>Pseudomonadati</taxon>
        <taxon>Pseudomonadota</taxon>
        <taxon>Gammaproteobacteria</taxon>
        <taxon>Methylococcales</taxon>
        <taxon>Methylococcaceae</taxon>
        <taxon>Methylomonas</taxon>
    </lineage>
</organism>
<dbReference type="InterPro" id="IPR006474">
    <property type="entry name" value="Helicase_Cas3_CRISPR-ass_core"/>
</dbReference>
<dbReference type="InterPro" id="IPR006675">
    <property type="entry name" value="HDIG_dom"/>
</dbReference>
<evidence type="ECO:0000313" key="14">
    <source>
        <dbReference type="Proteomes" id="UP001162780"/>
    </source>
</evidence>
<comment type="similarity">
    <text evidence="1">In the N-terminal section; belongs to the CRISPR-associated nuclease Cas3-HD family.</text>
</comment>